<evidence type="ECO:0000313" key="3">
    <source>
        <dbReference type="EMBL" id="ONG33422.1"/>
    </source>
</evidence>
<feature type="region of interest" description="Disordered" evidence="1">
    <location>
        <begin position="245"/>
        <end position="273"/>
    </location>
</feature>
<dbReference type="SUPFAM" id="SSF109709">
    <property type="entry name" value="KorB DNA-binding domain-like"/>
    <property type="match status" value="1"/>
</dbReference>
<name>A0A1V2GC90_ECOLX</name>
<comment type="caution">
    <text evidence="3">The sequence shown here is derived from an EMBL/GenBank/DDBJ whole genome shotgun (WGS) entry which is preliminary data.</text>
</comment>
<dbReference type="EMBL" id="MTPS01000293">
    <property type="protein sequence ID" value="ONG33422.1"/>
    <property type="molecule type" value="Genomic_DNA"/>
</dbReference>
<dbReference type="AlphaFoldDB" id="A0A1V2GC90"/>
<feature type="domain" description="Repressor KorB" evidence="2">
    <location>
        <begin position="157"/>
        <end position="223"/>
    </location>
</feature>
<gene>
    <name evidence="3" type="ORF">BXT93_17375</name>
</gene>
<dbReference type="RefSeq" id="WP_076795873.1">
    <property type="nucleotide sequence ID" value="NZ_JAKVSX010000038.1"/>
</dbReference>
<sequence>MNNKVDRLKGGLSKLAQAASARKDSVSGTIILVKPSDCYEEGNPRTEFDYDLIESYAEDFLNPAIGQEEAIQIYPADKNGKHRIQHGATRYRAGLIAEKKNPAFRLKAIIDEELAKKDELENYLNRGMNNIKRDNMSLRDRANFVGNYMDKAKEQGKNVTQAEIAKRLGLKGGASYISRLLKLRDMTPELNAIYISGRIDDIEALATLAEIQKDNVELFNSLVELPDLDRATIRHAKKTGELKVVKTEQSNEPSKTQRPGASDALVQTSDNDKQQVQLGHEDSVITIPFIDYLFKTGRVNILVKHTDAGFSAALETNFEHGINEEGIFDGAQCWGTEDEAIAFGKEQIRVWADRVVSDKDAVSVEEYQDVAGYLNWLKHGNQSDTARHQQESASRKPKVAQLNAVVFVEVNGEEGVLLLKVPKDYLGADDQKTHTNGFVYVQIGSEIRAVKEGEYVIKNVSYRE</sequence>
<feature type="compositionally biased region" description="Polar residues" evidence="1">
    <location>
        <begin position="247"/>
        <end position="273"/>
    </location>
</feature>
<evidence type="ECO:0000259" key="2">
    <source>
        <dbReference type="Pfam" id="PF08535"/>
    </source>
</evidence>
<dbReference type="Proteomes" id="UP000188967">
    <property type="component" value="Unassembled WGS sequence"/>
</dbReference>
<protein>
    <recommendedName>
        <fullName evidence="2">Repressor KorB domain-containing protein</fullName>
    </recommendedName>
</protein>
<evidence type="ECO:0000256" key="1">
    <source>
        <dbReference type="SAM" id="MobiDB-lite"/>
    </source>
</evidence>
<accession>A0A1V2GC90</accession>
<dbReference type="Pfam" id="PF08535">
    <property type="entry name" value="KorB"/>
    <property type="match status" value="1"/>
</dbReference>
<dbReference type="InterPro" id="IPR013741">
    <property type="entry name" value="KorB_domain"/>
</dbReference>
<reference evidence="3 4" key="1">
    <citation type="submission" date="2017-01" db="EMBL/GenBank/DDBJ databases">
        <title>Draft genome sequence of an E. coli strain isolated from human, in Amazon, Brazil.</title>
        <authorList>
            <person name="Moura Q."/>
            <person name="Fernandes M.R."/>
            <person name="Cerdeira L."/>
            <person name="Vianello M."/>
            <person name="Souza T.A."/>
            <person name="Ienne S."/>
            <person name="Lincopan N."/>
        </authorList>
    </citation>
    <scope>NUCLEOTIDE SEQUENCE [LARGE SCALE GENOMIC DNA]</scope>
    <source>
        <strain evidence="3 4">ICBEcBL-II-13</strain>
    </source>
</reference>
<evidence type="ECO:0000313" key="4">
    <source>
        <dbReference type="Proteomes" id="UP000188967"/>
    </source>
</evidence>
<dbReference type="Gene3D" id="1.10.10.2830">
    <property type="match status" value="1"/>
</dbReference>
<proteinExistence type="predicted"/>
<organism evidence="3 4">
    <name type="scientific">Escherichia coli</name>
    <dbReference type="NCBI Taxonomy" id="562"/>
    <lineage>
        <taxon>Bacteria</taxon>
        <taxon>Pseudomonadati</taxon>
        <taxon>Pseudomonadota</taxon>
        <taxon>Gammaproteobacteria</taxon>
        <taxon>Enterobacterales</taxon>
        <taxon>Enterobacteriaceae</taxon>
        <taxon>Escherichia</taxon>
    </lineage>
</organism>